<name>A0A5D0NZH0_9ACTN</name>
<gene>
    <name evidence="1" type="ORF">FXF69_10920</name>
</gene>
<dbReference type="Proteomes" id="UP000323380">
    <property type="component" value="Unassembled WGS sequence"/>
</dbReference>
<sequence length="125" mass="14594">MGSLRPMKDRMRRRLLRWRTRWGRATAVRHLDLLATAAQAKGYRCVKLYRTEEYPHWLPMLWVFAFGPEHHVRVAVRVRATPGGTWAYYDAARGRFGYLAPCGDVTHAIGQVDALLKHRMFPSTW</sequence>
<evidence type="ECO:0000313" key="2">
    <source>
        <dbReference type="Proteomes" id="UP000323380"/>
    </source>
</evidence>
<keyword evidence="2" id="KW-1185">Reference proteome</keyword>
<comment type="caution">
    <text evidence="1">The sequence shown here is derived from an EMBL/GenBank/DDBJ whole genome shotgun (WGS) entry which is preliminary data.</text>
</comment>
<protein>
    <submittedName>
        <fullName evidence="1">Uncharacterized protein</fullName>
    </submittedName>
</protein>
<dbReference type="STRING" id="1220554.GCA_001552135_03584"/>
<evidence type="ECO:0000313" key="1">
    <source>
        <dbReference type="EMBL" id="TYB49558.1"/>
    </source>
</evidence>
<accession>A0A5D0NZH0</accession>
<dbReference type="EMBL" id="VSFG01000001">
    <property type="protein sequence ID" value="TYB49558.1"/>
    <property type="molecule type" value="Genomic_DNA"/>
</dbReference>
<dbReference type="RefSeq" id="WP_067892519.1">
    <property type="nucleotide sequence ID" value="NZ_VSFG01000001.1"/>
</dbReference>
<dbReference type="AlphaFoldDB" id="A0A5D0NZH0"/>
<proteinExistence type="predicted"/>
<reference evidence="1 2" key="1">
    <citation type="submission" date="2019-08" db="EMBL/GenBank/DDBJ databases">
        <title>Actinomadura sp. nov. CYP1-5 isolated from mountain soil.</title>
        <authorList>
            <person name="Songsumanus A."/>
            <person name="Kuncharoen N."/>
            <person name="Kudo T."/>
            <person name="Yuki M."/>
            <person name="Igarashi Y."/>
            <person name="Tanasupawat S."/>
        </authorList>
    </citation>
    <scope>NUCLEOTIDE SEQUENCE [LARGE SCALE GENOMIC DNA]</scope>
    <source>
        <strain evidence="1 2">JCM 14158</strain>
    </source>
</reference>
<organism evidence="1 2">
    <name type="scientific">Actinomadura chibensis</name>
    <dbReference type="NCBI Taxonomy" id="392828"/>
    <lineage>
        <taxon>Bacteria</taxon>
        <taxon>Bacillati</taxon>
        <taxon>Actinomycetota</taxon>
        <taxon>Actinomycetes</taxon>
        <taxon>Streptosporangiales</taxon>
        <taxon>Thermomonosporaceae</taxon>
        <taxon>Actinomadura</taxon>
    </lineage>
</organism>